<comment type="caution">
    <text evidence="2">The sequence shown here is derived from an EMBL/GenBank/DDBJ whole genome shotgun (WGS) entry which is preliminary data.</text>
</comment>
<reference evidence="2 3" key="1">
    <citation type="journal article" date="2023" name="Plants (Basel)">
        <title>Bridging the Gap: Combining Genomics and Transcriptomics Approaches to Understand Stylosanthes scabra, an Orphan Legume from the Brazilian Caatinga.</title>
        <authorList>
            <person name="Ferreira-Neto J.R.C."/>
            <person name="da Silva M.D."/>
            <person name="Binneck E."/>
            <person name="de Melo N.F."/>
            <person name="da Silva R.H."/>
            <person name="de Melo A.L.T.M."/>
            <person name="Pandolfi V."/>
            <person name="Bustamante F.O."/>
            <person name="Brasileiro-Vidal A.C."/>
            <person name="Benko-Iseppon A.M."/>
        </authorList>
    </citation>
    <scope>NUCLEOTIDE SEQUENCE [LARGE SCALE GENOMIC DNA]</scope>
    <source>
        <tissue evidence="2">Leaves</tissue>
    </source>
</reference>
<evidence type="ECO:0000313" key="3">
    <source>
        <dbReference type="Proteomes" id="UP001341840"/>
    </source>
</evidence>
<keyword evidence="1" id="KW-1133">Transmembrane helix</keyword>
<organism evidence="2 3">
    <name type="scientific">Stylosanthes scabra</name>
    <dbReference type="NCBI Taxonomy" id="79078"/>
    <lineage>
        <taxon>Eukaryota</taxon>
        <taxon>Viridiplantae</taxon>
        <taxon>Streptophyta</taxon>
        <taxon>Embryophyta</taxon>
        <taxon>Tracheophyta</taxon>
        <taxon>Spermatophyta</taxon>
        <taxon>Magnoliopsida</taxon>
        <taxon>eudicotyledons</taxon>
        <taxon>Gunneridae</taxon>
        <taxon>Pentapetalae</taxon>
        <taxon>rosids</taxon>
        <taxon>fabids</taxon>
        <taxon>Fabales</taxon>
        <taxon>Fabaceae</taxon>
        <taxon>Papilionoideae</taxon>
        <taxon>50 kb inversion clade</taxon>
        <taxon>dalbergioids sensu lato</taxon>
        <taxon>Dalbergieae</taxon>
        <taxon>Pterocarpus clade</taxon>
        <taxon>Stylosanthes</taxon>
    </lineage>
</organism>
<keyword evidence="1" id="KW-0472">Membrane</keyword>
<evidence type="ECO:0000313" key="2">
    <source>
        <dbReference type="EMBL" id="MED6107968.1"/>
    </source>
</evidence>
<keyword evidence="3" id="KW-1185">Reference proteome</keyword>
<feature type="transmembrane region" description="Helical" evidence="1">
    <location>
        <begin position="12"/>
        <end position="36"/>
    </location>
</feature>
<dbReference type="Proteomes" id="UP001341840">
    <property type="component" value="Unassembled WGS sequence"/>
</dbReference>
<evidence type="ECO:0000256" key="1">
    <source>
        <dbReference type="SAM" id="Phobius"/>
    </source>
</evidence>
<sequence length="194" mass="21027">MVYKIWKLPGSFFMVGKFLWMIALHSLVSIIVSSFLKVLFSNNSSFIDLTYAGVSLRHFNKGILTSRQAKTSKNLENDFVCSFGNCGGGMIVFYCSFSATTYCFSFGASSTILTLMALHSSIEFGMLSLGKVLEIGCPSNSLIILNQATIVILMGATTKAIGRLSSRASSVVFLCKDPPAKESSKIREVGVNPS</sequence>
<protein>
    <submittedName>
        <fullName evidence="2">Uncharacterized protein</fullName>
    </submittedName>
</protein>
<proteinExistence type="predicted"/>
<feature type="transmembrane region" description="Helical" evidence="1">
    <location>
        <begin position="91"/>
        <end position="118"/>
    </location>
</feature>
<gene>
    <name evidence="2" type="ORF">PIB30_018996</name>
</gene>
<name>A0ABU6Q8Y8_9FABA</name>
<accession>A0ABU6Q8Y8</accession>
<keyword evidence="1" id="KW-0812">Transmembrane</keyword>
<dbReference type="EMBL" id="JASCZI010000058">
    <property type="protein sequence ID" value="MED6107968.1"/>
    <property type="molecule type" value="Genomic_DNA"/>
</dbReference>